<keyword evidence="7" id="KW-1185">Reference proteome</keyword>
<dbReference type="InterPro" id="IPR036855">
    <property type="entry name" value="Znf_CCCH_sf"/>
</dbReference>
<feature type="domain" description="C3H1-type" evidence="5">
    <location>
        <begin position="98"/>
        <end position="125"/>
    </location>
</feature>
<dbReference type="Proteomes" id="UP000007800">
    <property type="component" value="Unassembled WGS sequence"/>
</dbReference>
<evidence type="ECO:0000256" key="3">
    <source>
        <dbReference type="ARBA" id="ARBA00022833"/>
    </source>
</evidence>
<evidence type="ECO:0000313" key="6">
    <source>
        <dbReference type="EMBL" id="EER07857.1"/>
    </source>
</evidence>
<keyword evidence="1 4" id="KW-0479">Metal-binding</keyword>
<dbReference type="GO" id="GO:0008270">
    <property type="term" value="F:zinc ion binding"/>
    <property type="evidence" value="ECO:0007669"/>
    <property type="project" value="UniProtKB-KW"/>
</dbReference>
<dbReference type="GeneID" id="9043299"/>
<dbReference type="InterPro" id="IPR000571">
    <property type="entry name" value="Znf_CCCH"/>
</dbReference>
<dbReference type="Pfam" id="PF00642">
    <property type="entry name" value="zf-CCCH"/>
    <property type="match status" value="1"/>
</dbReference>
<dbReference type="PROSITE" id="PS50103">
    <property type="entry name" value="ZF_C3H1"/>
    <property type="match status" value="1"/>
</dbReference>
<dbReference type="RefSeq" id="XP_002776041.1">
    <property type="nucleotide sequence ID" value="XM_002775995.1"/>
</dbReference>
<evidence type="ECO:0000256" key="4">
    <source>
        <dbReference type="PROSITE-ProRule" id="PRU00723"/>
    </source>
</evidence>
<proteinExistence type="predicted"/>
<sequence length="153" mass="17502">MVCGKKSEVNSLAMLKYLLKVIQLAEKRNVQAAVIYDHKYRGSLIGYHQQGHSIADVLEKDLDPSMYISAQFGGLEDTDQIFGNDENKESKKDSKRKLFERGACIFYQTGSCNRGEKCPYKHVLLKDTKKGRSFFYPDVKSRPSEPRRSESKN</sequence>
<dbReference type="SUPFAM" id="SSF90229">
    <property type="entry name" value="CCCH zinc finger"/>
    <property type="match status" value="1"/>
</dbReference>
<dbReference type="InParanoid" id="C5L5Y6"/>
<organism evidence="7">
    <name type="scientific">Perkinsus marinus (strain ATCC 50983 / TXsc)</name>
    <dbReference type="NCBI Taxonomy" id="423536"/>
    <lineage>
        <taxon>Eukaryota</taxon>
        <taxon>Sar</taxon>
        <taxon>Alveolata</taxon>
        <taxon>Perkinsozoa</taxon>
        <taxon>Perkinsea</taxon>
        <taxon>Perkinsida</taxon>
        <taxon>Perkinsidae</taxon>
        <taxon>Perkinsus</taxon>
    </lineage>
</organism>
<keyword evidence="3 4" id="KW-0862">Zinc</keyword>
<dbReference type="SMART" id="SM00356">
    <property type="entry name" value="ZnF_C3H1"/>
    <property type="match status" value="1"/>
</dbReference>
<keyword evidence="2 4" id="KW-0863">Zinc-finger</keyword>
<dbReference type="Gene3D" id="4.10.1000.10">
    <property type="entry name" value="Zinc finger, CCCH-type"/>
    <property type="match status" value="1"/>
</dbReference>
<protein>
    <recommendedName>
        <fullName evidence="5">C3H1-type domain-containing protein</fullName>
    </recommendedName>
</protein>
<evidence type="ECO:0000256" key="1">
    <source>
        <dbReference type="ARBA" id="ARBA00022723"/>
    </source>
</evidence>
<evidence type="ECO:0000313" key="7">
    <source>
        <dbReference type="Proteomes" id="UP000007800"/>
    </source>
</evidence>
<gene>
    <name evidence="6" type="ORF">Pmar_PMAR028783</name>
</gene>
<feature type="zinc finger region" description="C3H1-type" evidence="4">
    <location>
        <begin position="98"/>
        <end position="125"/>
    </location>
</feature>
<evidence type="ECO:0000259" key="5">
    <source>
        <dbReference type="PROSITE" id="PS50103"/>
    </source>
</evidence>
<name>C5L5Y6_PERM5</name>
<dbReference type="AlphaFoldDB" id="C5L5Y6"/>
<dbReference type="EMBL" id="GG679614">
    <property type="protein sequence ID" value="EER07857.1"/>
    <property type="molecule type" value="Genomic_DNA"/>
</dbReference>
<evidence type="ECO:0000256" key="2">
    <source>
        <dbReference type="ARBA" id="ARBA00022771"/>
    </source>
</evidence>
<reference evidence="6 7" key="1">
    <citation type="submission" date="2008-07" db="EMBL/GenBank/DDBJ databases">
        <authorList>
            <person name="El-Sayed N."/>
            <person name="Caler E."/>
            <person name="Inman J."/>
            <person name="Amedeo P."/>
            <person name="Hass B."/>
            <person name="Wortman J."/>
        </authorList>
    </citation>
    <scope>NUCLEOTIDE SEQUENCE [LARGE SCALE GENOMIC DNA]</scope>
    <source>
        <strain evidence="7">ATCC 50983 / TXsc</strain>
    </source>
</reference>
<accession>C5L5Y6</accession>